<dbReference type="Proteomes" id="UP000054279">
    <property type="component" value="Unassembled WGS sequence"/>
</dbReference>
<accession>A0A0C9U4M0</accession>
<sequence>MATLYLFLVGRHFLSPQLELFPAQGYPQPDPQNPVFLQSLEAFFNDPLLRIGQTFQFILNDRSRTFAGMYKIHAYLTFITLFMSFVPSLLKDTSPFKGAYTLDHFLNSLGIVAWAWQAATLPSASEGNDVDDPDNE</sequence>
<reference evidence="1 2" key="1">
    <citation type="submission" date="2014-06" db="EMBL/GenBank/DDBJ databases">
        <title>Evolutionary Origins and Diversification of the Mycorrhizal Mutualists.</title>
        <authorList>
            <consortium name="DOE Joint Genome Institute"/>
            <consortium name="Mycorrhizal Genomics Consortium"/>
            <person name="Kohler A."/>
            <person name="Kuo A."/>
            <person name="Nagy L.G."/>
            <person name="Floudas D."/>
            <person name="Copeland A."/>
            <person name="Barry K.W."/>
            <person name="Cichocki N."/>
            <person name="Veneault-Fourrey C."/>
            <person name="LaButti K."/>
            <person name="Lindquist E.A."/>
            <person name="Lipzen A."/>
            <person name="Lundell T."/>
            <person name="Morin E."/>
            <person name="Murat C."/>
            <person name="Riley R."/>
            <person name="Ohm R."/>
            <person name="Sun H."/>
            <person name="Tunlid A."/>
            <person name="Henrissat B."/>
            <person name="Grigoriev I.V."/>
            <person name="Hibbett D.S."/>
            <person name="Martin F."/>
        </authorList>
    </citation>
    <scope>NUCLEOTIDE SEQUENCE [LARGE SCALE GENOMIC DNA]</scope>
    <source>
        <strain evidence="1 2">SS14</strain>
    </source>
</reference>
<name>A0A0C9U4M0_SPHS4</name>
<dbReference type="HOGENOM" id="CLU_1876735_0_0_1"/>
<proteinExistence type="predicted"/>
<dbReference type="AlphaFoldDB" id="A0A0C9U4M0"/>
<evidence type="ECO:0000313" key="2">
    <source>
        <dbReference type="Proteomes" id="UP000054279"/>
    </source>
</evidence>
<protein>
    <submittedName>
        <fullName evidence="1">Uncharacterized protein</fullName>
    </submittedName>
</protein>
<dbReference type="EMBL" id="KN837287">
    <property type="protein sequence ID" value="KIJ29224.1"/>
    <property type="molecule type" value="Genomic_DNA"/>
</dbReference>
<gene>
    <name evidence="1" type="ORF">M422DRAFT_269407</name>
</gene>
<evidence type="ECO:0000313" key="1">
    <source>
        <dbReference type="EMBL" id="KIJ29224.1"/>
    </source>
</evidence>
<organism evidence="1 2">
    <name type="scientific">Sphaerobolus stellatus (strain SS14)</name>
    <dbReference type="NCBI Taxonomy" id="990650"/>
    <lineage>
        <taxon>Eukaryota</taxon>
        <taxon>Fungi</taxon>
        <taxon>Dikarya</taxon>
        <taxon>Basidiomycota</taxon>
        <taxon>Agaricomycotina</taxon>
        <taxon>Agaricomycetes</taxon>
        <taxon>Phallomycetidae</taxon>
        <taxon>Geastrales</taxon>
        <taxon>Sphaerobolaceae</taxon>
        <taxon>Sphaerobolus</taxon>
    </lineage>
</organism>
<keyword evidence="2" id="KW-1185">Reference proteome</keyword>